<evidence type="ECO:0000313" key="3">
    <source>
        <dbReference type="Proteomes" id="UP000034883"/>
    </source>
</evidence>
<proteinExistence type="predicted"/>
<dbReference type="STRING" id="927083.DB32_002639"/>
<evidence type="ECO:0000256" key="1">
    <source>
        <dbReference type="SAM" id="MobiDB-lite"/>
    </source>
</evidence>
<dbReference type="AlphaFoldDB" id="A0A0F6W2D4"/>
<sequence length="254" mass="26229">MLAVVATAAPFVAHAQPRTVRDPDVADAVIAIEAPSGALGADELETGLRVLLAPISACLRERPTDPADIVVAVDVSARGRATPRITSELTSSQRRFARCLTRAFGAARFPERDASTRAVVHALVGTPTPRIAGATEPAAPTPTPSPPVAAPSQPPTEEELHARALASVQAALAAHPDALGACARRAAVQAPGRVWVRVTFPSASGAPSIDIVRSDVESAALTSCVAETMRGWTYESPGAGANVVLPIEITRPAR</sequence>
<feature type="compositionally biased region" description="Pro residues" evidence="1">
    <location>
        <begin position="139"/>
        <end position="154"/>
    </location>
</feature>
<name>A0A0F6W2D4_9BACT</name>
<evidence type="ECO:0000313" key="2">
    <source>
        <dbReference type="EMBL" id="AKF05490.1"/>
    </source>
</evidence>
<dbReference type="KEGG" id="samy:DB32_002639"/>
<feature type="region of interest" description="Disordered" evidence="1">
    <location>
        <begin position="129"/>
        <end position="157"/>
    </location>
</feature>
<reference evidence="2 3" key="1">
    <citation type="submission" date="2015-03" db="EMBL/GenBank/DDBJ databases">
        <title>Genome assembly of Sandaracinus amylolyticus DSM 53668.</title>
        <authorList>
            <person name="Sharma G."/>
            <person name="Subramanian S."/>
        </authorList>
    </citation>
    <scope>NUCLEOTIDE SEQUENCE [LARGE SCALE GENOMIC DNA]</scope>
    <source>
        <strain evidence="2 3">DSM 53668</strain>
    </source>
</reference>
<organism evidence="2 3">
    <name type="scientific">Sandaracinus amylolyticus</name>
    <dbReference type="NCBI Taxonomy" id="927083"/>
    <lineage>
        <taxon>Bacteria</taxon>
        <taxon>Pseudomonadati</taxon>
        <taxon>Myxococcota</taxon>
        <taxon>Polyangia</taxon>
        <taxon>Polyangiales</taxon>
        <taxon>Sandaracinaceae</taxon>
        <taxon>Sandaracinus</taxon>
    </lineage>
</organism>
<evidence type="ECO:0008006" key="4">
    <source>
        <dbReference type="Google" id="ProtNLM"/>
    </source>
</evidence>
<dbReference type="EMBL" id="CP011125">
    <property type="protein sequence ID" value="AKF05490.1"/>
    <property type="molecule type" value="Genomic_DNA"/>
</dbReference>
<keyword evidence="3" id="KW-1185">Reference proteome</keyword>
<protein>
    <recommendedName>
        <fullName evidence="4">AgmX/PglI C-terminal domain-containing protein</fullName>
    </recommendedName>
</protein>
<gene>
    <name evidence="2" type="ORF">DB32_002639</name>
</gene>
<accession>A0A0F6W2D4</accession>
<dbReference type="Proteomes" id="UP000034883">
    <property type="component" value="Chromosome"/>
</dbReference>